<dbReference type="EMBL" id="SGWW01000004">
    <property type="protein sequence ID" value="RZS55196.1"/>
    <property type="molecule type" value="Genomic_DNA"/>
</dbReference>
<proteinExistence type="predicted"/>
<dbReference type="Gene3D" id="2.130.10.10">
    <property type="entry name" value="YVTN repeat-like/Quinoprotein amine dehydrogenase"/>
    <property type="match status" value="1"/>
</dbReference>
<comment type="caution">
    <text evidence="2">The sequence shown here is derived from an EMBL/GenBank/DDBJ whole genome shotgun (WGS) entry which is preliminary data.</text>
</comment>
<dbReference type="InterPro" id="IPR015943">
    <property type="entry name" value="WD40/YVTN_repeat-like_dom_sf"/>
</dbReference>
<sequence length="444" mass="48344">METTPVGTPRVVDDTVLSYFVKDDMLWVGAWDTQNGHERWRALAHPGWFAGGITRSVDLVETQGTSVVAHFAPSSNERILEFHLRDPRTGEALDFGIQGIRSMALPKECDQPDGGVCIFGSTLELNGNSHDIVRFDLETRETSIVDPPENQAPATSFTESLSWEGGETVADDVLVFRDGKTELWRRSFSDVFGSGYSPRAGWEWSERDGMVIGTGAYWGDNPDEAHSSVRSLEEAATVALDAETGNTLWKVEAATTCQSSAPLRTKNDLLTLCRIFSGEAHLMETDDDEYRIENLDAELIAVDRVTGEVEWSRPLLADESSIVAEDKSFAPPTTHGALRQVGGEIDLVDFESGDAVRLPNSTVLACEFSRQIASPETFSAFDYFSAGDAARACSPDGREVSRWSEGAVQLAGTRANGDVWVVSESDGLVGFVIDHPATEPAAAE</sequence>
<keyword evidence="3" id="KW-1185">Reference proteome</keyword>
<evidence type="ECO:0000259" key="1">
    <source>
        <dbReference type="Pfam" id="PF13360"/>
    </source>
</evidence>
<dbReference type="Proteomes" id="UP000293519">
    <property type="component" value="Unassembled WGS sequence"/>
</dbReference>
<dbReference type="Pfam" id="PF13360">
    <property type="entry name" value="PQQ_2"/>
    <property type="match status" value="1"/>
</dbReference>
<evidence type="ECO:0000313" key="3">
    <source>
        <dbReference type="Proteomes" id="UP000293519"/>
    </source>
</evidence>
<reference evidence="2 3" key="1">
    <citation type="journal article" date="2015" name="Stand. Genomic Sci.">
        <title>Genomic Encyclopedia of Bacterial and Archaeal Type Strains, Phase III: the genomes of soil and plant-associated and newly described type strains.</title>
        <authorList>
            <person name="Whitman W.B."/>
            <person name="Woyke T."/>
            <person name="Klenk H.P."/>
            <person name="Zhou Y."/>
            <person name="Lilburn T.G."/>
            <person name="Beck B.J."/>
            <person name="De Vos P."/>
            <person name="Vandamme P."/>
            <person name="Eisen J.A."/>
            <person name="Garrity G."/>
            <person name="Hugenholtz P."/>
            <person name="Kyrpides N.C."/>
        </authorList>
    </citation>
    <scope>NUCLEOTIDE SEQUENCE [LARGE SCALE GENOMIC DNA]</scope>
    <source>
        <strain evidence="2 3">CV2</strain>
    </source>
</reference>
<dbReference type="SUPFAM" id="SSF50998">
    <property type="entry name" value="Quinoprotein alcohol dehydrogenase-like"/>
    <property type="match status" value="1"/>
</dbReference>
<organism evidence="2 3">
    <name type="scientific">Microcella putealis</name>
    <dbReference type="NCBI Taxonomy" id="337005"/>
    <lineage>
        <taxon>Bacteria</taxon>
        <taxon>Bacillati</taxon>
        <taxon>Actinomycetota</taxon>
        <taxon>Actinomycetes</taxon>
        <taxon>Micrococcales</taxon>
        <taxon>Microbacteriaceae</taxon>
        <taxon>Microcella</taxon>
    </lineage>
</organism>
<dbReference type="InterPro" id="IPR002372">
    <property type="entry name" value="PQQ_rpt_dom"/>
</dbReference>
<gene>
    <name evidence="2" type="ORF">EV141_2186</name>
</gene>
<accession>A0A4Q7LKU4</accession>
<dbReference type="InterPro" id="IPR011047">
    <property type="entry name" value="Quinoprotein_ADH-like_sf"/>
</dbReference>
<dbReference type="AlphaFoldDB" id="A0A4Q7LKU4"/>
<protein>
    <submittedName>
        <fullName evidence="2">Putative pyrroloquinoline-quinone binding quinoprotein</fullName>
    </submittedName>
</protein>
<feature type="domain" description="Pyrrolo-quinoline quinone repeat" evidence="1">
    <location>
        <begin position="237"/>
        <end position="319"/>
    </location>
</feature>
<name>A0A4Q7LKU4_9MICO</name>
<evidence type="ECO:0000313" key="2">
    <source>
        <dbReference type="EMBL" id="RZS55196.1"/>
    </source>
</evidence>